<feature type="transmembrane region" description="Helical" evidence="6">
    <location>
        <begin position="21"/>
        <end position="41"/>
    </location>
</feature>
<dbReference type="PANTHER" id="PTHR30250:SF11">
    <property type="entry name" value="O-ANTIGEN TRANSPORTER-RELATED"/>
    <property type="match status" value="1"/>
</dbReference>
<dbReference type="InterPro" id="IPR050833">
    <property type="entry name" value="Poly_Biosynth_Transport"/>
</dbReference>
<feature type="transmembrane region" description="Helical" evidence="6">
    <location>
        <begin position="195"/>
        <end position="216"/>
    </location>
</feature>
<proteinExistence type="predicted"/>
<feature type="transmembrane region" description="Helical" evidence="6">
    <location>
        <begin position="352"/>
        <end position="373"/>
    </location>
</feature>
<name>A0A433VHR2_9CYAN</name>
<feature type="transmembrane region" description="Helical" evidence="6">
    <location>
        <begin position="105"/>
        <end position="124"/>
    </location>
</feature>
<keyword evidence="2" id="KW-1003">Cell membrane</keyword>
<dbReference type="InterPro" id="IPR002797">
    <property type="entry name" value="Polysacc_synth"/>
</dbReference>
<dbReference type="AlphaFoldDB" id="A0A433VHR2"/>
<dbReference type="Pfam" id="PF01943">
    <property type="entry name" value="Polysacc_synt"/>
    <property type="match status" value="1"/>
</dbReference>
<keyword evidence="5 6" id="KW-0472">Membrane</keyword>
<evidence type="ECO:0000256" key="1">
    <source>
        <dbReference type="ARBA" id="ARBA00004651"/>
    </source>
</evidence>
<feature type="transmembrane region" description="Helical" evidence="6">
    <location>
        <begin position="136"/>
        <end position="153"/>
    </location>
</feature>
<feature type="transmembrane region" description="Helical" evidence="6">
    <location>
        <begin position="404"/>
        <end position="424"/>
    </location>
</feature>
<dbReference type="EMBL" id="RSCL01000008">
    <property type="protein sequence ID" value="RUT05623.1"/>
    <property type="molecule type" value="Genomic_DNA"/>
</dbReference>
<feature type="transmembrane region" description="Helical" evidence="6">
    <location>
        <begin position="61"/>
        <end position="85"/>
    </location>
</feature>
<dbReference type="PANTHER" id="PTHR30250">
    <property type="entry name" value="PST FAMILY PREDICTED COLANIC ACID TRANSPORTER"/>
    <property type="match status" value="1"/>
</dbReference>
<comment type="caution">
    <text evidence="7">The sequence shown here is derived from an EMBL/GenBank/DDBJ whole genome shotgun (WGS) entry which is preliminary data.</text>
</comment>
<organism evidence="7 8">
    <name type="scientific">Dulcicalothrix desertica PCC 7102</name>
    <dbReference type="NCBI Taxonomy" id="232991"/>
    <lineage>
        <taxon>Bacteria</taxon>
        <taxon>Bacillati</taxon>
        <taxon>Cyanobacteriota</taxon>
        <taxon>Cyanophyceae</taxon>
        <taxon>Nostocales</taxon>
        <taxon>Calotrichaceae</taxon>
        <taxon>Dulcicalothrix</taxon>
    </lineage>
</organism>
<evidence type="ECO:0000313" key="8">
    <source>
        <dbReference type="Proteomes" id="UP000271624"/>
    </source>
</evidence>
<dbReference type="CDD" id="cd13128">
    <property type="entry name" value="MATE_Wzx_like"/>
    <property type="match status" value="1"/>
</dbReference>
<sequence length="450" mass="48934">MNKKENLQQTAPETTSSLLITLARGASSALAVQILNAALNYGFQVFLAQTIGATEYGVYEYATTLATFLAFPASLGFPTTVLRFIPEYIIKQDWAHLKGIVTGSWLQTLIASLIVSCTSTGVLLRLEVYYKLENTIALIIGVWGVPFLAIAILQQQMARGLHRIILALAPYMVVYPILFMVITMLWSVGHSLTSYNVLFCSILSLLIVTVGQLILLRLSFPREINYVKSSYALGQWWKVALVVIFLDGSNVILNQADTLMIGGMLGVKAVGVYGAAFKTSLWVNLLLTSINSIAAPMFASLYVKGDMVGLQKLVSTSVKWMFFPALAVGLGMIIFAEPVLRMFGEEFVSAKFVLIALILGQLVNVGAGSVGYLLQMTGHQNQCAVVVGISALVNIVLNLIGIRTLGILGAALATAFSMMLWNLWLHRLVVKHLGIRPSIVAALLTPCINR</sequence>
<evidence type="ECO:0000256" key="6">
    <source>
        <dbReference type="SAM" id="Phobius"/>
    </source>
</evidence>
<feature type="transmembrane region" description="Helical" evidence="6">
    <location>
        <begin position="322"/>
        <end position="340"/>
    </location>
</feature>
<evidence type="ECO:0000313" key="7">
    <source>
        <dbReference type="EMBL" id="RUT05623.1"/>
    </source>
</evidence>
<dbReference type="RefSeq" id="WP_127082083.1">
    <property type="nucleotide sequence ID" value="NZ_RSCL01000008.1"/>
</dbReference>
<feature type="transmembrane region" description="Helical" evidence="6">
    <location>
        <begin position="236"/>
        <end position="253"/>
    </location>
</feature>
<keyword evidence="3 6" id="KW-0812">Transmembrane</keyword>
<evidence type="ECO:0000256" key="4">
    <source>
        <dbReference type="ARBA" id="ARBA00022989"/>
    </source>
</evidence>
<gene>
    <name evidence="7" type="ORF">DSM106972_036300</name>
</gene>
<feature type="transmembrane region" description="Helical" evidence="6">
    <location>
        <begin position="283"/>
        <end position="302"/>
    </location>
</feature>
<evidence type="ECO:0000256" key="3">
    <source>
        <dbReference type="ARBA" id="ARBA00022692"/>
    </source>
</evidence>
<comment type="subcellular location">
    <subcellularLocation>
        <location evidence="1">Cell membrane</location>
        <topology evidence="1">Multi-pass membrane protein</topology>
    </subcellularLocation>
</comment>
<dbReference type="Proteomes" id="UP000271624">
    <property type="component" value="Unassembled WGS sequence"/>
</dbReference>
<reference evidence="7" key="1">
    <citation type="submission" date="2018-12" db="EMBL/GenBank/DDBJ databases">
        <authorList>
            <person name="Will S."/>
            <person name="Neumann-Schaal M."/>
            <person name="Henke P."/>
        </authorList>
    </citation>
    <scope>NUCLEOTIDE SEQUENCE</scope>
    <source>
        <strain evidence="7">PCC 7102</strain>
    </source>
</reference>
<reference evidence="7" key="2">
    <citation type="journal article" date="2019" name="Genome Biol. Evol.">
        <title>Day and night: Metabolic profiles and evolutionary relationships of six axenic non-marine cyanobacteria.</title>
        <authorList>
            <person name="Will S.E."/>
            <person name="Henke P."/>
            <person name="Boedeker C."/>
            <person name="Huang S."/>
            <person name="Brinkmann H."/>
            <person name="Rohde M."/>
            <person name="Jarek M."/>
            <person name="Friedl T."/>
            <person name="Seufert S."/>
            <person name="Schumacher M."/>
            <person name="Overmann J."/>
            <person name="Neumann-Schaal M."/>
            <person name="Petersen J."/>
        </authorList>
    </citation>
    <scope>NUCLEOTIDE SEQUENCE [LARGE SCALE GENOMIC DNA]</scope>
    <source>
        <strain evidence="7">PCC 7102</strain>
    </source>
</reference>
<keyword evidence="4 6" id="KW-1133">Transmembrane helix</keyword>
<evidence type="ECO:0000256" key="2">
    <source>
        <dbReference type="ARBA" id="ARBA00022475"/>
    </source>
</evidence>
<feature type="transmembrane region" description="Helical" evidence="6">
    <location>
        <begin position="165"/>
        <end position="189"/>
    </location>
</feature>
<dbReference type="OrthoDB" id="9800982at2"/>
<feature type="transmembrane region" description="Helical" evidence="6">
    <location>
        <begin position="379"/>
        <end position="397"/>
    </location>
</feature>
<protein>
    <submittedName>
        <fullName evidence="7">Polysaccharide biosynthesis protein</fullName>
    </submittedName>
</protein>
<dbReference type="GO" id="GO:0005886">
    <property type="term" value="C:plasma membrane"/>
    <property type="evidence" value="ECO:0007669"/>
    <property type="project" value="UniProtKB-SubCell"/>
</dbReference>
<evidence type="ECO:0000256" key="5">
    <source>
        <dbReference type="ARBA" id="ARBA00023136"/>
    </source>
</evidence>
<accession>A0A433VHR2</accession>
<keyword evidence="8" id="KW-1185">Reference proteome</keyword>